<accession>A0A4R3UPX3</accession>
<proteinExistence type="predicted"/>
<sequence length="763" mass="79954">MRTMLQPCRGVWSVAGALVVAALASSCGGGHGGSTGTLQDSGPQQTSLQVQASDDDGDTLSYQWRVTGGTIENRNSSSTVWTLPPGPGLHFAYVMVSDGRGGHAEQQYAVSSDTVDNPQPAASPASYSPPAVAAADEFDGASIRLRLYQAEATDFAAGSGPALRRRIYLPDVTVQVMDGGTQVFAGRTDLGGEIVLPRLPSGKTYQLTCSDAQGVALSGCPASLDPANDSYSESSQGLQIPAAVAAQRNLHLFGHVGLADGSVCTTENGFFDVATSATVQLQQADGTPASETVHVNRYGDYFIAASVPVSGTQFQLKLSCEGYQVSQNLTAPAGGFLGSAGTIELSIVIPNKRPVIQKMVAVGPDGSLRGRMISALPGQASNALPGATQFLSYKGLDTKLSACNYYKGLGAVKDCDAQGNMQGAITLDDWLRANQLGKYAGSNAVASATYINQRDLNLVRRMSATQLAADHLAFNVCNHPGPDGQTQAEVDARIDTGLADDNRVACVAMEYSSVPGRNGGKPFTKFFTFAPDGSLLASINLDQRGEKYMPGTCVACHGGSQYAGRFPEKGNATPYLGANFLPFDTNNYLFSSHAGLDEAAQAAAIKQLNMLVLATAPSTSTQNLIAGWYAKDGTNVDKQYLPPAWAGFDPASRGINATQADASKFYLNVVATSCRTCHAAMRDNFDWDGKEAGATFPRLLGFSGSPKLCGGSEDVAINASMPNALISRDHLHDKLVADPALATLMQAFMGCSDPAPDPAYPKR</sequence>
<reference evidence="3 4" key="1">
    <citation type="submission" date="2019-03" db="EMBL/GenBank/DDBJ databases">
        <title>Genomic Encyclopedia of Type Strains, Phase IV (KMG-IV): sequencing the most valuable type-strain genomes for metagenomic binning, comparative biology and taxonomic classification.</title>
        <authorList>
            <person name="Goeker M."/>
        </authorList>
    </citation>
    <scope>NUCLEOTIDE SEQUENCE [LARGE SCALE GENOMIC DNA]</scope>
    <source>
        <strain evidence="3 4">DSM 654</strain>
    </source>
</reference>
<evidence type="ECO:0008006" key="5">
    <source>
        <dbReference type="Google" id="ProtNLM"/>
    </source>
</evidence>
<keyword evidence="2" id="KW-0732">Signal</keyword>
<dbReference type="EMBL" id="SMBU01000018">
    <property type="protein sequence ID" value="TCU93835.1"/>
    <property type="molecule type" value="Genomic_DNA"/>
</dbReference>
<dbReference type="AlphaFoldDB" id="A0A4R3UPX3"/>
<feature type="signal peptide" evidence="2">
    <location>
        <begin position="1"/>
        <end position="32"/>
    </location>
</feature>
<feature type="compositionally biased region" description="Low complexity" evidence="1">
    <location>
        <begin position="118"/>
        <end position="129"/>
    </location>
</feature>
<evidence type="ECO:0000256" key="2">
    <source>
        <dbReference type="SAM" id="SignalP"/>
    </source>
</evidence>
<evidence type="ECO:0000313" key="3">
    <source>
        <dbReference type="EMBL" id="TCU93835.1"/>
    </source>
</evidence>
<evidence type="ECO:0000313" key="4">
    <source>
        <dbReference type="Proteomes" id="UP000295110"/>
    </source>
</evidence>
<gene>
    <name evidence="3" type="ORF">EV671_101895</name>
</gene>
<feature type="chain" id="PRO_5020552720" description="Cytochrome c domain-containing protein" evidence="2">
    <location>
        <begin position="33"/>
        <end position="763"/>
    </location>
</feature>
<feature type="compositionally biased region" description="Polar residues" evidence="1">
    <location>
        <begin position="38"/>
        <end position="52"/>
    </location>
</feature>
<feature type="region of interest" description="Disordered" evidence="1">
    <location>
        <begin position="30"/>
        <end position="57"/>
    </location>
</feature>
<evidence type="ECO:0000256" key="1">
    <source>
        <dbReference type="SAM" id="MobiDB-lite"/>
    </source>
</evidence>
<keyword evidence="4" id="KW-1185">Reference proteome</keyword>
<dbReference type="Proteomes" id="UP000295110">
    <property type="component" value="Unassembled WGS sequence"/>
</dbReference>
<dbReference type="InterPro" id="IPR013783">
    <property type="entry name" value="Ig-like_fold"/>
</dbReference>
<organism evidence="3 4">
    <name type="scientific">Roseateles saccharophilus</name>
    <name type="common">Pseudomonas saccharophila</name>
    <dbReference type="NCBI Taxonomy" id="304"/>
    <lineage>
        <taxon>Bacteria</taxon>
        <taxon>Pseudomonadati</taxon>
        <taxon>Pseudomonadota</taxon>
        <taxon>Betaproteobacteria</taxon>
        <taxon>Burkholderiales</taxon>
        <taxon>Sphaerotilaceae</taxon>
        <taxon>Roseateles</taxon>
    </lineage>
</organism>
<name>A0A4R3UPX3_ROSSA</name>
<comment type="caution">
    <text evidence="3">The sequence shown here is derived from an EMBL/GenBank/DDBJ whole genome shotgun (WGS) entry which is preliminary data.</text>
</comment>
<protein>
    <recommendedName>
        <fullName evidence="5">Cytochrome c domain-containing protein</fullName>
    </recommendedName>
</protein>
<dbReference type="PROSITE" id="PS51257">
    <property type="entry name" value="PROKAR_LIPOPROTEIN"/>
    <property type="match status" value="1"/>
</dbReference>
<dbReference type="Gene3D" id="2.60.40.10">
    <property type="entry name" value="Immunoglobulins"/>
    <property type="match status" value="1"/>
</dbReference>
<feature type="region of interest" description="Disordered" evidence="1">
    <location>
        <begin position="109"/>
        <end position="129"/>
    </location>
</feature>